<gene>
    <name evidence="3" type="primary">LOC104590848</name>
</gene>
<name>A0A1U7Z6C5_NELNU</name>
<keyword evidence="2" id="KW-1185">Reference proteome</keyword>
<organism evidence="2 3">
    <name type="scientific">Nelumbo nucifera</name>
    <name type="common">Sacred lotus</name>
    <dbReference type="NCBI Taxonomy" id="4432"/>
    <lineage>
        <taxon>Eukaryota</taxon>
        <taxon>Viridiplantae</taxon>
        <taxon>Streptophyta</taxon>
        <taxon>Embryophyta</taxon>
        <taxon>Tracheophyta</taxon>
        <taxon>Spermatophyta</taxon>
        <taxon>Magnoliopsida</taxon>
        <taxon>Proteales</taxon>
        <taxon>Nelumbonaceae</taxon>
        <taxon>Nelumbo</taxon>
    </lineage>
</organism>
<dbReference type="GeneID" id="104590848"/>
<evidence type="ECO:0000313" key="2">
    <source>
        <dbReference type="Proteomes" id="UP000189703"/>
    </source>
</evidence>
<dbReference type="KEGG" id="nnu:104590848"/>
<reference evidence="3" key="1">
    <citation type="submission" date="2025-08" db="UniProtKB">
        <authorList>
            <consortium name="RefSeq"/>
        </authorList>
    </citation>
    <scope>IDENTIFICATION</scope>
</reference>
<protein>
    <submittedName>
        <fullName evidence="3">RNA-binding protein cabeza-like</fullName>
    </submittedName>
</protein>
<feature type="compositionally biased region" description="Polar residues" evidence="1">
    <location>
        <begin position="167"/>
        <end position="176"/>
    </location>
</feature>
<proteinExistence type="predicted"/>
<feature type="compositionally biased region" description="Basic and acidic residues" evidence="1">
    <location>
        <begin position="177"/>
        <end position="186"/>
    </location>
</feature>
<evidence type="ECO:0000313" key="3">
    <source>
        <dbReference type="RefSeq" id="XP_010247905.1"/>
    </source>
</evidence>
<dbReference type="Proteomes" id="UP000189703">
    <property type="component" value="Unplaced"/>
</dbReference>
<sequence length="186" mass="19428">MGDSSECKSSVMVPYDYLNVQMTSIKQNGGSALPSLEEVFSHLRRISIGSTENSTILDRSTFVVTRGGGHGGRGGAREGQPCRGSGGGPMYGRGGGGMYSRGGGCVGGQDLGGARGRGHSNGQRRCTHCGMKGHTINFCYDQHGPPSTWANHVVVTGGGLRQESQHTDQIPSTSTDASRKETLSVP</sequence>
<feature type="compositionally biased region" description="Gly residues" evidence="1">
    <location>
        <begin position="84"/>
        <end position="95"/>
    </location>
</feature>
<accession>A0A1U7Z6C5</accession>
<dbReference type="InParanoid" id="A0A1U7Z6C5"/>
<dbReference type="OMA" id="HTINFCY"/>
<feature type="region of interest" description="Disordered" evidence="1">
    <location>
        <begin position="67"/>
        <end position="95"/>
    </location>
</feature>
<dbReference type="OrthoDB" id="1932912at2759"/>
<dbReference type="RefSeq" id="XP_010247905.1">
    <property type="nucleotide sequence ID" value="XM_010249603.1"/>
</dbReference>
<evidence type="ECO:0000256" key="1">
    <source>
        <dbReference type="SAM" id="MobiDB-lite"/>
    </source>
</evidence>
<feature type="region of interest" description="Disordered" evidence="1">
    <location>
        <begin position="160"/>
        <end position="186"/>
    </location>
</feature>
<dbReference type="AlphaFoldDB" id="A0A1U7Z6C5"/>